<dbReference type="InterPro" id="IPR050553">
    <property type="entry name" value="Thioredoxin_ResA/DsbE_sf"/>
</dbReference>
<dbReference type="PANTHER" id="PTHR42852:SF6">
    <property type="entry name" value="THIOL:DISULFIDE INTERCHANGE PROTEIN DSBE"/>
    <property type="match status" value="1"/>
</dbReference>
<dbReference type="Pfam" id="PF00578">
    <property type="entry name" value="AhpC-TSA"/>
    <property type="match status" value="1"/>
</dbReference>
<proteinExistence type="predicted"/>
<dbReference type="GO" id="GO:0016491">
    <property type="term" value="F:oxidoreductase activity"/>
    <property type="evidence" value="ECO:0007669"/>
    <property type="project" value="InterPro"/>
</dbReference>
<dbReference type="GO" id="GO:0016209">
    <property type="term" value="F:antioxidant activity"/>
    <property type="evidence" value="ECO:0007669"/>
    <property type="project" value="InterPro"/>
</dbReference>
<evidence type="ECO:0000256" key="4">
    <source>
        <dbReference type="ARBA" id="ARBA00023284"/>
    </source>
</evidence>
<evidence type="ECO:0000313" key="7">
    <source>
        <dbReference type="EMBL" id="NCD72435.1"/>
    </source>
</evidence>
<dbReference type="PANTHER" id="PTHR42852">
    <property type="entry name" value="THIOL:DISULFIDE INTERCHANGE PROTEIN DSBE"/>
    <property type="match status" value="1"/>
</dbReference>
<dbReference type="GO" id="GO:0017004">
    <property type="term" value="P:cytochrome complex assembly"/>
    <property type="evidence" value="ECO:0007669"/>
    <property type="project" value="UniProtKB-KW"/>
</dbReference>
<dbReference type="RefSeq" id="WP_166588381.1">
    <property type="nucleotide sequence ID" value="NZ_WWEO01000045.1"/>
</dbReference>
<dbReference type="EMBL" id="WWEO01000045">
    <property type="protein sequence ID" value="NCD72435.1"/>
    <property type="molecule type" value="Genomic_DNA"/>
</dbReference>
<comment type="caution">
    <text evidence="7">The sequence shown here is derived from an EMBL/GenBank/DDBJ whole genome shotgun (WGS) entry which is preliminary data.</text>
</comment>
<feature type="signal peptide" evidence="5">
    <location>
        <begin position="1"/>
        <end position="23"/>
    </location>
</feature>
<evidence type="ECO:0000256" key="3">
    <source>
        <dbReference type="ARBA" id="ARBA00023157"/>
    </source>
</evidence>
<gene>
    <name evidence="7" type="ORF">GSY63_23925</name>
</gene>
<feature type="chain" id="PRO_5037951193" evidence="5">
    <location>
        <begin position="24"/>
        <end position="233"/>
    </location>
</feature>
<dbReference type="CDD" id="cd02966">
    <property type="entry name" value="TlpA_like_family"/>
    <property type="match status" value="1"/>
</dbReference>
<dbReference type="GO" id="GO:0030313">
    <property type="term" value="C:cell envelope"/>
    <property type="evidence" value="ECO:0007669"/>
    <property type="project" value="UniProtKB-SubCell"/>
</dbReference>
<feature type="domain" description="Thioredoxin" evidence="6">
    <location>
        <begin position="96"/>
        <end position="233"/>
    </location>
</feature>
<protein>
    <submittedName>
        <fullName evidence="7">Redoxin domain-containing protein</fullName>
    </submittedName>
</protein>
<sequence>MKKKDLVKLLVVCMLWLPITVCAQQMNVSKFILPDGMSISRDKLDSVRKAWNGERIMFQHNEEDDKNHVMHLVRLTPEMGKMLQEEDEKRQHAMKAMIGQPAPAFSLKDLNGKFQSLAALKGKVVVLNFWFTSCPPCLQEMPSLNDLVKRYKDNDVVFLALTFNNERDVREFLNDHAFAYTILPSSRQIDKKYQITLWPTSFIIGRDGNVSAAINFSENVESTLSAGIDIALK</sequence>
<evidence type="ECO:0000313" key="8">
    <source>
        <dbReference type="Proteomes" id="UP000638732"/>
    </source>
</evidence>
<keyword evidence="4" id="KW-0676">Redox-active center</keyword>
<reference evidence="7" key="2">
    <citation type="submission" date="2020-10" db="EMBL/GenBank/DDBJ databases">
        <title>Mucilaginibacter sp. nov., isolated from soil.</title>
        <authorList>
            <person name="Jeon C.O."/>
        </authorList>
    </citation>
    <scope>NUCLEOTIDE SEQUENCE</scope>
    <source>
        <strain evidence="7">R11</strain>
    </source>
</reference>
<dbReference type="SUPFAM" id="SSF52833">
    <property type="entry name" value="Thioredoxin-like"/>
    <property type="match status" value="1"/>
</dbReference>
<evidence type="ECO:0000256" key="5">
    <source>
        <dbReference type="SAM" id="SignalP"/>
    </source>
</evidence>
<name>A0A965ZJS0_9SPHI</name>
<keyword evidence="2" id="KW-0201">Cytochrome c-type biogenesis</keyword>
<evidence type="ECO:0000256" key="1">
    <source>
        <dbReference type="ARBA" id="ARBA00004196"/>
    </source>
</evidence>
<keyword evidence="3" id="KW-1015">Disulfide bond</keyword>
<evidence type="ECO:0000259" key="6">
    <source>
        <dbReference type="PROSITE" id="PS51352"/>
    </source>
</evidence>
<organism evidence="7 8">
    <name type="scientific">Mucilaginibacter agri</name>
    <dbReference type="NCBI Taxonomy" id="2695265"/>
    <lineage>
        <taxon>Bacteria</taxon>
        <taxon>Pseudomonadati</taxon>
        <taxon>Bacteroidota</taxon>
        <taxon>Sphingobacteriia</taxon>
        <taxon>Sphingobacteriales</taxon>
        <taxon>Sphingobacteriaceae</taxon>
        <taxon>Mucilaginibacter</taxon>
    </lineage>
</organism>
<reference evidence="7" key="1">
    <citation type="submission" date="2020-01" db="EMBL/GenBank/DDBJ databases">
        <authorList>
            <person name="Seo Y.L."/>
        </authorList>
    </citation>
    <scope>NUCLEOTIDE SEQUENCE</scope>
    <source>
        <strain evidence="7">R11</strain>
    </source>
</reference>
<dbReference type="InterPro" id="IPR013766">
    <property type="entry name" value="Thioredoxin_domain"/>
</dbReference>
<accession>A0A965ZJS0</accession>
<evidence type="ECO:0000256" key="2">
    <source>
        <dbReference type="ARBA" id="ARBA00022748"/>
    </source>
</evidence>
<dbReference type="Proteomes" id="UP000638732">
    <property type="component" value="Unassembled WGS sequence"/>
</dbReference>
<keyword evidence="5" id="KW-0732">Signal</keyword>
<dbReference type="Gene3D" id="3.40.30.10">
    <property type="entry name" value="Glutaredoxin"/>
    <property type="match status" value="1"/>
</dbReference>
<dbReference type="InterPro" id="IPR036249">
    <property type="entry name" value="Thioredoxin-like_sf"/>
</dbReference>
<comment type="subcellular location">
    <subcellularLocation>
        <location evidence="1">Cell envelope</location>
    </subcellularLocation>
</comment>
<keyword evidence="8" id="KW-1185">Reference proteome</keyword>
<dbReference type="PROSITE" id="PS51352">
    <property type="entry name" value="THIOREDOXIN_2"/>
    <property type="match status" value="1"/>
</dbReference>
<dbReference type="AlphaFoldDB" id="A0A965ZJS0"/>
<dbReference type="InterPro" id="IPR000866">
    <property type="entry name" value="AhpC/TSA"/>
</dbReference>